<gene>
    <name evidence="2" type="ORF">CAC42_1641</name>
</gene>
<feature type="compositionally biased region" description="Basic and acidic residues" evidence="1">
    <location>
        <begin position="223"/>
        <end position="234"/>
    </location>
</feature>
<organism evidence="2 3">
    <name type="scientific">Sphaceloma murrayae</name>
    <dbReference type="NCBI Taxonomy" id="2082308"/>
    <lineage>
        <taxon>Eukaryota</taxon>
        <taxon>Fungi</taxon>
        <taxon>Dikarya</taxon>
        <taxon>Ascomycota</taxon>
        <taxon>Pezizomycotina</taxon>
        <taxon>Dothideomycetes</taxon>
        <taxon>Dothideomycetidae</taxon>
        <taxon>Myriangiales</taxon>
        <taxon>Elsinoaceae</taxon>
        <taxon>Sphaceloma</taxon>
    </lineage>
</organism>
<keyword evidence="3" id="KW-1185">Reference proteome</keyword>
<feature type="compositionally biased region" description="Basic residues" evidence="1">
    <location>
        <begin position="406"/>
        <end position="421"/>
    </location>
</feature>
<reference evidence="2 3" key="1">
    <citation type="submission" date="2017-06" db="EMBL/GenBank/DDBJ databases">
        <title>Draft genome sequence of a variant of Elsinoe murrayae.</title>
        <authorList>
            <person name="Cheng Q."/>
        </authorList>
    </citation>
    <scope>NUCLEOTIDE SEQUENCE [LARGE SCALE GENOMIC DNA]</scope>
    <source>
        <strain evidence="2 3">CQ-2017a</strain>
    </source>
</reference>
<dbReference type="InParanoid" id="A0A2K1QI99"/>
<feature type="compositionally biased region" description="Basic and acidic residues" evidence="1">
    <location>
        <begin position="271"/>
        <end position="283"/>
    </location>
</feature>
<feature type="compositionally biased region" description="Basic and acidic residues" evidence="1">
    <location>
        <begin position="134"/>
        <end position="151"/>
    </location>
</feature>
<feature type="compositionally biased region" description="Basic and acidic residues" evidence="1">
    <location>
        <begin position="192"/>
        <end position="215"/>
    </location>
</feature>
<feature type="compositionally biased region" description="Low complexity" evidence="1">
    <location>
        <begin position="477"/>
        <end position="490"/>
    </location>
</feature>
<sequence>MPPNQDEVDAMNAAVDRMRKFIPEQPYIQSIPQDEPRWHHRNWEQAQAWRKDAPFDADEKADLQYQTFYYHEHGANLIHLGVHDIASTQQNDSMSSSETTKSVAATPKLGPKKKISLADYKNQKVNTPKSIPASKKETANGVKKHEVERKPAKNTAKPDLPDSSTRDFARPASPPLKRKRSPDPSDIVESTEVVRRKTENRQDDSRRSDRADRKAHLPASPDATRKRDNEKKIDSFQLPAPISPLRPPMPDRLSPIGIVLPDRLSPTLPDKIVRDLDRRERVRTQSNTSKSSSGSTSNMIKHDSVLSNRDGVAEESKKRKRDTAEDTSEQEANAEVKIKKEMAEERRASLSSLIFKIKIPKARRQDYSRLLRFPPRPSIRPSQDIEDDYSQPVDKAQEDQPEGSTKRRKSPRSPSPIRKRKPADTHKSPLQAPFQSPPLPSKDIKPLTTPSSKRPTSHAMSRIPSTDSHIPSPLAPTPTSTTSHGPTTSHLKPSPSRHTPLSQSWQSEADRLLVLAKALKKTSQALLSSSSRPDNEIGALTSIESFAGFMLAFHASDRVAQTQNQSRPVGYAPHTWGTMHALWRFTWDVTARWPPLRGLVRALGMVYLGRVYVWCEGARGEEKDKMLAEAGRNMAMMAGGRGLDLREVRERWPGVWERLIRGKRGLEGVGAPGEYEGTVEWPLGVGTEVVRAVRTVVDMLGEWKGEKRFVATLKLAKGK</sequence>
<accession>A0A2K1QI99</accession>
<proteinExistence type="predicted"/>
<evidence type="ECO:0000256" key="1">
    <source>
        <dbReference type="SAM" id="MobiDB-lite"/>
    </source>
</evidence>
<feature type="region of interest" description="Disordered" evidence="1">
    <location>
        <begin position="89"/>
        <end position="345"/>
    </location>
</feature>
<dbReference type="STRING" id="2082308.A0A2K1QI99"/>
<dbReference type="OrthoDB" id="284473at2759"/>
<protein>
    <submittedName>
        <fullName evidence="2">Acetolactate synthase, mitochondrial</fullName>
    </submittedName>
</protein>
<feature type="region of interest" description="Disordered" evidence="1">
    <location>
        <begin position="364"/>
        <end position="505"/>
    </location>
</feature>
<feature type="compositionally biased region" description="Low complexity" evidence="1">
    <location>
        <begin position="286"/>
        <end position="298"/>
    </location>
</feature>
<evidence type="ECO:0000313" key="2">
    <source>
        <dbReference type="EMBL" id="PNS14619.1"/>
    </source>
</evidence>
<dbReference type="AlphaFoldDB" id="A0A2K1QI99"/>
<comment type="caution">
    <text evidence="2">The sequence shown here is derived from an EMBL/GenBank/DDBJ whole genome shotgun (WGS) entry which is preliminary data.</text>
</comment>
<feature type="compositionally biased region" description="Basic and acidic residues" evidence="1">
    <location>
        <begin position="334"/>
        <end position="345"/>
    </location>
</feature>
<feature type="compositionally biased region" description="Polar residues" evidence="1">
    <location>
        <begin position="89"/>
        <end position="103"/>
    </location>
</feature>
<feature type="compositionally biased region" description="Polar residues" evidence="1">
    <location>
        <begin position="496"/>
        <end position="505"/>
    </location>
</feature>
<dbReference type="EMBL" id="NKHZ01000082">
    <property type="protein sequence ID" value="PNS14619.1"/>
    <property type="molecule type" value="Genomic_DNA"/>
</dbReference>
<evidence type="ECO:0000313" key="3">
    <source>
        <dbReference type="Proteomes" id="UP000243797"/>
    </source>
</evidence>
<name>A0A2K1QI99_9PEZI</name>
<feature type="compositionally biased region" description="Pro residues" evidence="1">
    <location>
        <begin position="241"/>
        <end position="250"/>
    </location>
</feature>
<dbReference type="Proteomes" id="UP000243797">
    <property type="component" value="Unassembled WGS sequence"/>
</dbReference>